<accession>A0ABU7RQW6</accession>
<proteinExistence type="predicted"/>
<dbReference type="Proteomes" id="UP001332243">
    <property type="component" value="Unassembled WGS sequence"/>
</dbReference>
<keyword evidence="2" id="KW-1185">Reference proteome</keyword>
<organism evidence="1 2">
    <name type="scientific">Plantactinospora sonchi</name>
    <dbReference type="NCBI Taxonomy" id="1544735"/>
    <lineage>
        <taxon>Bacteria</taxon>
        <taxon>Bacillati</taxon>
        <taxon>Actinomycetota</taxon>
        <taxon>Actinomycetes</taxon>
        <taxon>Micromonosporales</taxon>
        <taxon>Micromonosporaceae</taxon>
        <taxon>Plantactinospora</taxon>
    </lineage>
</organism>
<comment type="caution">
    <text evidence="1">The sequence shown here is derived from an EMBL/GenBank/DDBJ whole genome shotgun (WGS) entry which is preliminary data.</text>
</comment>
<dbReference type="RefSeq" id="WP_331214020.1">
    <property type="nucleotide sequence ID" value="NZ_JAZGQK010000007.1"/>
</dbReference>
<protein>
    <submittedName>
        <fullName evidence="1">Uncharacterized protein</fullName>
    </submittedName>
</protein>
<evidence type="ECO:0000313" key="1">
    <source>
        <dbReference type="EMBL" id="MEE6258898.1"/>
    </source>
</evidence>
<evidence type="ECO:0000313" key="2">
    <source>
        <dbReference type="Proteomes" id="UP001332243"/>
    </source>
</evidence>
<name>A0ABU7RQW6_9ACTN</name>
<dbReference type="EMBL" id="JAZGQK010000007">
    <property type="protein sequence ID" value="MEE6258898.1"/>
    <property type="molecule type" value="Genomic_DNA"/>
</dbReference>
<sequence length="237" mass="26775">MRWLQRLLGKKQVEFDSARQEALLQDARHRFGARAQIRFPDQVDAVTRLLDGDDGLLVAARIVREFTDDAHADLLGQAAELYRRTGYRLLVDRRNYRPLWREAGSQLRWSLFGLRCGFHPYAQVAGAVAVLGERADRLVRVTDPFPPLAQVFEVLDLNANGWDHSRVRVDTDAAALANRLIATARDIRAAMDDPPPIPPSAREMMRRNNSVHVYDPHLDRVVGTINLGGELRPALLT</sequence>
<gene>
    <name evidence="1" type="ORF">V1633_10390</name>
</gene>
<reference evidence="1 2" key="1">
    <citation type="submission" date="2024-01" db="EMBL/GenBank/DDBJ databases">
        <title>Genome insights into Plantactinospora sonchi sp. nov.</title>
        <authorList>
            <person name="Wang L."/>
        </authorList>
    </citation>
    <scope>NUCLEOTIDE SEQUENCE [LARGE SCALE GENOMIC DNA]</scope>
    <source>
        <strain evidence="1 2">NEAU-QY2</strain>
    </source>
</reference>